<proteinExistence type="inferred from homology"/>
<dbReference type="FunFam" id="1.10.10.10:FF:000049">
    <property type="entry name" value="Heat-inducible transcription repressor HrcA"/>
    <property type="match status" value="1"/>
</dbReference>
<organism evidence="9 10">
    <name type="scientific">Selenomonas sputigena (strain ATCC 35185 / DSM 20758 / CCUG 44933 / VPI D19B-28)</name>
    <dbReference type="NCBI Taxonomy" id="546271"/>
    <lineage>
        <taxon>Bacteria</taxon>
        <taxon>Bacillati</taxon>
        <taxon>Bacillota</taxon>
        <taxon>Negativicutes</taxon>
        <taxon>Selenomonadales</taxon>
        <taxon>Selenomonadaceae</taxon>
        <taxon>Selenomonas</taxon>
    </lineage>
</organism>
<dbReference type="RefSeq" id="WP_006191196.1">
    <property type="nucleotide sequence ID" value="NC_015437.1"/>
</dbReference>
<dbReference type="Pfam" id="PF01628">
    <property type="entry name" value="HrcA"/>
    <property type="match status" value="1"/>
</dbReference>
<dbReference type="InterPro" id="IPR021153">
    <property type="entry name" value="HrcA_C"/>
</dbReference>
<protein>
    <recommendedName>
        <fullName evidence="6">Heat-inducible transcription repressor HrcA</fullName>
    </recommendedName>
</protein>
<dbReference type="Gene3D" id="3.30.450.40">
    <property type="match status" value="1"/>
</dbReference>
<reference evidence="8 11" key="2">
    <citation type="submission" date="2011-04" db="EMBL/GenBank/DDBJ databases">
        <title>The complete genome of Selenomonas sputigena DSM 20758.</title>
        <authorList>
            <consortium name="US DOE Joint Genome Institute (JGI-PGF)"/>
            <person name="Lucas S."/>
            <person name="Copeland A."/>
            <person name="Lapidus A."/>
            <person name="Bruce D."/>
            <person name="Goodwin L."/>
            <person name="Pitluck S."/>
            <person name="Peters L."/>
            <person name="Kyrpides N."/>
            <person name="Mavromatis K."/>
            <person name="Ivanova N."/>
            <person name="Ovchinnikova G."/>
            <person name="Teshima H."/>
            <person name="Detter J.C."/>
            <person name="Tapia R."/>
            <person name="Han C."/>
            <person name="Land M."/>
            <person name="Hauser L."/>
            <person name="Markowitz V."/>
            <person name="Cheng J.-F."/>
            <person name="Hugenholtz P."/>
            <person name="Woyke T."/>
            <person name="Wu D."/>
            <person name="Gronow S."/>
            <person name="Wellnitz S."/>
            <person name="Schneider S."/>
            <person name="Klenk H.-P."/>
            <person name="Eisen J.A."/>
        </authorList>
    </citation>
    <scope>NUCLEOTIDE SEQUENCE [LARGE SCALE GENOMIC DNA]</scope>
    <source>
        <strain evidence="8">ATCC 35185</strain>
        <strain evidence="11">ATCC 35185 / DSM 20758 / VPI D19B-28</strain>
    </source>
</reference>
<dbReference type="HOGENOM" id="CLU_050019_1_0_9"/>
<dbReference type="PIRSF" id="PIRSF005485">
    <property type="entry name" value="HrcA"/>
    <property type="match status" value="1"/>
</dbReference>
<dbReference type="STRING" id="546271.Selsp_1759"/>
<dbReference type="InterPro" id="IPR036390">
    <property type="entry name" value="WH_DNA-bd_sf"/>
</dbReference>
<dbReference type="PANTHER" id="PTHR34824:SF1">
    <property type="entry name" value="HEAT-INDUCIBLE TRANSCRIPTION REPRESSOR HRCA"/>
    <property type="match status" value="1"/>
</dbReference>
<dbReference type="EMBL" id="ACKP02000010">
    <property type="protein sequence ID" value="EEX78216.1"/>
    <property type="molecule type" value="Genomic_DNA"/>
</dbReference>
<dbReference type="SUPFAM" id="SSF55781">
    <property type="entry name" value="GAF domain-like"/>
    <property type="match status" value="1"/>
</dbReference>
<dbReference type="InterPro" id="IPR023120">
    <property type="entry name" value="WHTH_transcript_rep_HrcA_IDD"/>
</dbReference>
<dbReference type="SUPFAM" id="SSF46785">
    <property type="entry name" value="Winged helix' DNA-binding domain"/>
    <property type="match status" value="1"/>
</dbReference>
<dbReference type="Gene3D" id="1.10.10.10">
    <property type="entry name" value="Winged helix-like DNA-binding domain superfamily/Winged helix DNA-binding domain"/>
    <property type="match status" value="1"/>
</dbReference>
<dbReference type="InterPro" id="IPR029016">
    <property type="entry name" value="GAF-like_dom_sf"/>
</dbReference>
<dbReference type="EMBL" id="CP002637">
    <property type="protein sequence ID" value="AEC00715.1"/>
    <property type="molecule type" value="Genomic_DNA"/>
</dbReference>
<comment type="similarity">
    <text evidence="6">Belongs to the HrcA family.</text>
</comment>
<dbReference type="Gene3D" id="3.30.390.60">
    <property type="entry name" value="Heat-inducible transcription repressor hrca homolog, domain 3"/>
    <property type="match status" value="1"/>
</dbReference>
<dbReference type="GO" id="GO:0045892">
    <property type="term" value="P:negative regulation of DNA-templated transcription"/>
    <property type="evidence" value="ECO:0007669"/>
    <property type="project" value="UniProtKB-UniRule"/>
</dbReference>
<evidence type="ECO:0000313" key="9">
    <source>
        <dbReference type="EMBL" id="EEX78216.1"/>
    </source>
</evidence>
<evidence type="ECO:0000256" key="6">
    <source>
        <dbReference type="HAMAP-Rule" id="MF_00081"/>
    </source>
</evidence>
<keyword evidence="11" id="KW-1185">Reference proteome</keyword>
<evidence type="ECO:0000256" key="3">
    <source>
        <dbReference type="ARBA" id="ARBA00023016"/>
    </source>
</evidence>
<dbReference type="AlphaFoldDB" id="C9LSH6"/>
<accession>C9LSH6</accession>
<dbReference type="PANTHER" id="PTHR34824">
    <property type="entry name" value="HEAT-INDUCIBLE TRANSCRIPTION REPRESSOR HRCA"/>
    <property type="match status" value="1"/>
</dbReference>
<evidence type="ECO:0000259" key="7">
    <source>
        <dbReference type="Pfam" id="PF01628"/>
    </source>
</evidence>
<gene>
    <name evidence="6 9" type="primary">hrcA</name>
    <name evidence="8" type="ordered locus">Selsp_1759</name>
    <name evidence="9" type="ORF">SELSPUOL_00401</name>
</gene>
<evidence type="ECO:0000256" key="1">
    <source>
        <dbReference type="ARBA" id="ARBA00022491"/>
    </source>
</evidence>
<sequence>MLDERKRRILQAVVDDYISSAEPVGSRTVARRHDFGVSSATIRNEMADLEDMGYLEHLHTSSGRIPSSKGYRLYVDDLLSPAPIDERERALIDHWYRKRVKRVESVFQETAKIISRLTKNLALVLAPQLDEAAFRTLQFVPLGEGRVIAVLMTDAGFVENRVVKMPKGASFEDFQRMAEVINRCLSGEKLSSIGTAALKRIRAEVMDESLYQAAMELIYEALDEERKEQRLYLGGTTEMLAQPEFRDVTRVRALLSLLEEEKFVKDVLQKKSQEGLVVTIGRENEYSGIEDCSIIRATYHLDGECLGTIAVLGPTRMEYGKAMALLGYLNRHIAALVQPFRW</sequence>
<keyword evidence="4 6" id="KW-0804">Transcription</keyword>
<keyword evidence="2 6" id="KW-0805">Transcription regulation</keyword>
<dbReference type="InterPro" id="IPR036388">
    <property type="entry name" value="WH-like_DNA-bd_sf"/>
</dbReference>
<keyword evidence="1 6" id="KW-0678">Repressor</keyword>
<evidence type="ECO:0000313" key="10">
    <source>
        <dbReference type="Proteomes" id="UP000003505"/>
    </source>
</evidence>
<dbReference type="HAMAP" id="MF_00081">
    <property type="entry name" value="HrcA"/>
    <property type="match status" value="1"/>
</dbReference>
<name>C9LSH6_SELS3</name>
<dbReference type="Proteomes" id="UP000011124">
    <property type="component" value="Chromosome"/>
</dbReference>
<dbReference type="InterPro" id="IPR002571">
    <property type="entry name" value="HrcA"/>
</dbReference>
<dbReference type="KEGG" id="ssg:Selsp_1759"/>
<dbReference type="Proteomes" id="UP000003505">
    <property type="component" value="Unassembled WGS sequence"/>
</dbReference>
<comment type="function">
    <text evidence="5 6">Negative regulator of class I heat shock genes (grpE-dnaK-dnaJ and groELS operons). Prevents heat-shock induction of these operons.</text>
</comment>
<evidence type="ECO:0000313" key="11">
    <source>
        <dbReference type="Proteomes" id="UP000011124"/>
    </source>
</evidence>
<keyword evidence="3 6" id="KW-0346">Stress response</keyword>
<feature type="domain" description="Heat-inducible transcription repressor HrcA C-terminal" evidence="7">
    <location>
        <begin position="104"/>
        <end position="323"/>
    </location>
</feature>
<evidence type="ECO:0000256" key="4">
    <source>
        <dbReference type="ARBA" id="ARBA00023163"/>
    </source>
</evidence>
<evidence type="ECO:0000313" key="8">
    <source>
        <dbReference type="EMBL" id="AEC00715.1"/>
    </source>
</evidence>
<evidence type="ECO:0000256" key="2">
    <source>
        <dbReference type="ARBA" id="ARBA00023015"/>
    </source>
</evidence>
<dbReference type="NCBIfam" id="TIGR00331">
    <property type="entry name" value="hrcA"/>
    <property type="match status" value="1"/>
</dbReference>
<dbReference type="eggNOG" id="COG1420">
    <property type="taxonomic scope" value="Bacteria"/>
</dbReference>
<evidence type="ECO:0000256" key="5">
    <source>
        <dbReference type="ARBA" id="ARBA00055319"/>
    </source>
</evidence>
<dbReference type="GO" id="GO:0003677">
    <property type="term" value="F:DNA binding"/>
    <property type="evidence" value="ECO:0007669"/>
    <property type="project" value="InterPro"/>
</dbReference>
<reference evidence="9 10" key="1">
    <citation type="submission" date="2009-09" db="EMBL/GenBank/DDBJ databases">
        <authorList>
            <person name="Weinstock G."/>
            <person name="Sodergren E."/>
            <person name="Clifton S."/>
            <person name="Fulton L."/>
            <person name="Fulton B."/>
            <person name="Courtney L."/>
            <person name="Fronick C."/>
            <person name="Harrison M."/>
            <person name="Strong C."/>
            <person name="Farmer C."/>
            <person name="Delahaunty K."/>
            <person name="Markovic C."/>
            <person name="Hall O."/>
            <person name="Minx P."/>
            <person name="Tomlinson C."/>
            <person name="Mitreva M."/>
            <person name="Nelson J."/>
            <person name="Hou S."/>
            <person name="Wollam A."/>
            <person name="Pepin K.H."/>
            <person name="Johnson M."/>
            <person name="Bhonagiri V."/>
            <person name="Nash W.E."/>
            <person name="Warren W."/>
            <person name="Chinwalla A."/>
            <person name="Mardis E.R."/>
            <person name="Wilson R.K."/>
        </authorList>
    </citation>
    <scope>NUCLEOTIDE SEQUENCE [LARGE SCALE GENOMIC DNA]</scope>
    <source>
        <strain evidence="9">ATCC 35185</strain>
        <strain evidence="10">ATCC 35185 / DSM 20758 / VPI D19B-28</strain>
    </source>
</reference>
<dbReference type="OrthoDB" id="9783139at2"/>